<dbReference type="Proteomes" id="UP000093000">
    <property type="component" value="Unassembled WGS sequence"/>
</dbReference>
<dbReference type="InterPro" id="IPR013087">
    <property type="entry name" value="Znf_C2H2_type"/>
</dbReference>
<organism evidence="2 3">
    <name type="scientific">Choanephora cucurbitarum</name>
    <dbReference type="NCBI Taxonomy" id="101091"/>
    <lineage>
        <taxon>Eukaryota</taxon>
        <taxon>Fungi</taxon>
        <taxon>Fungi incertae sedis</taxon>
        <taxon>Mucoromycota</taxon>
        <taxon>Mucoromycotina</taxon>
        <taxon>Mucoromycetes</taxon>
        <taxon>Mucorales</taxon>
        <taxon>Mucorineae</taxon>
        <taxon>Choanephoraceae</taxon>
        <taxon>Choanephoroideae</taxon>
        <taxon>Choanephora</taxon>
    </lineage>
</organism>
<proteinExistence type="predicted"/>
<evidence type="ECO:0000259" key="1">
    <source>
        <dbReference type="PROSITE" id="PS00028"/>
    </source>
</evidence>
<protein>
    <recommendedName>
        <fullName evidence="1">C2H2-type domain-containing protein</fullName>
    </recommendedName>
</protein>
<dbReference type="EMBL" id="LUGH01000789">
    <property type="protein sequence ID" value="OBZ82778.1"/>
    <property type="molecule type" value="Genomic_DNA"/>
</dbReference>
<dbReference type="OrthoDB" id="2287072at2759"/>
<dbReference type="InParanoid" id="A0A1C7N1B2"/>
<evidence type="ECO:0000313" key="3">
    <source>
        <dbReference type="Proteomes" id="UP000093000"/>
    </source>
</evidence>
<sequence>MVYTKEYKETVKLDYACYICKSILSKPAQVIQHVERIHGYRLPRRHVGHRRPADPHYHFVSEGDMEEAEISHYACASCWFHCPETGIAELADHVMKEHAPQYVDGVKPRRNVKQQEKDRSDGQKVIDPDAHRELINKISEVADLLKGLVVKKQA</sequence>
<feature type="domain" description="C2H2-type" evidence="1">
    <location>
        <begin position="17"/>
        <end position="38"/>
    </location>
</feature>
<gene>
    <name evidence="2" type="ORF">A0J61_09170</name>
</gene>
<keyword evidence="3" id="KW-1185">Reference proteome</keyword>
<dbReference type="PROSITE" id="PS00028">
    <property type="entry name" value="ZINC_FINGER_C2H2_1"/>
    <property type="match status" value="1"/>
</dbReference>
<accession>A0A1C7N1B2</accession>
<name>A0A1C7N1B2_9FUNG</name>
<dbReference type="AlphaFoldDB" id="A0A1C7N1B2"/>
<reference evidence="2 3" key="1">
    <citation type="submission" date="2016-03" db="EMBL/GenBank/DDBJ databases">
        <title>Choanephora cucurbitarum.</title>
        <authorList>
            <person name="Min B."/>
            <person name="Park H."/>
            <person name="Park J.-H."/>
            <person name="Shin H.-D."/>
            <person name="Choi I.-G."/>
        </authorList>
    </citation>
    <scope>NUCLEOTIDE SEQUENCE [LARGE SCALE GENOMIC DNA]</scope>
    <source>
        <strain evidence="2 3">KUS-F28377</strain>
    </source>
</reference>
<evidence type="ECO:0000313" key="2">
    <source>
        <dbReference type="EMBL" id="OBZ82778.1"/>
    </source>
</evidence>
<comment type="caution">
    <text evidence="2">The sequence shown here is derived from an EMBL/GenBank/DDBJ whole genome shotgun (WGS) entry which is preliminary data.</text>
</comment>